<gene>
    <name evidence="2" type="ORF">MIND_00788300</name>
</gene>
<sequence length="300" mass="33142">MSEYRDRMPYWGTRWGSPKLATPESAQGVAGTFDPREQVSPPHPDRQRRNSHPTVGQDQNLLLRRQYSKPAGADAVLNNELLTLPPFNTVDYDTNLPFAPLTSLPNNHTPYNDMNATLPPLNLFTPAELEHAWNFRVALSGYNSSPEIKTTALTQSPSFASPYELQPVLPDLMGDTAEFDLSGSFLFSTTPPAPPATLSPLANGLFDLALDDDPAPFSCDQQSSYLEMPRWEPARAEHDHTYPTPQDGGILFGMPATFPLERHISRPTTPKARPVDQSQAQAVFPNQDPLPVITPEAPPF</sequence>
<proteinExistence type="predicted"/>
<dbReference type="EMBL" id="JACAZF010000006">
    <property type="protein sequence ID" value="KAF7302214.1"/>
    <property type="molecule type" value="Genomic_DNA"/>
</dbReference>
<dbReference type="GeneID" id="59347086"/>
<evidence type="ECO:0000313" key="3">
    <source>
        <dbReference type="Proteomes" id="UP000636479"/>
    </source>
</evidence>
<feature type="region of interest" description="Disordered" evidence="1">
    <location>
        <begin position="266"/>
        <end position="300"/>
    </location>
</feature>
<accession>A0A8H6W7L4</accession>
<evidence type="ECO:0000313" key="2">
    <source>
        <dbReference type="EMBL" id="KAF7302214.1"/>
    </source>
</evidence>
<name>A0A8H6W7L4_9AGAR</name>
<keyword evidence="3" id="KW-1185">Reference proteome</keyword>
<reference evidence="2" key="1">
    <citation type="submission" date="2020-05" db="EMBL/GenBank/DDBJ databases">
        <title>Mycena genomes resolve the evolution of fungal bioluminescence.</title>
        <authorList>
            <person name="Tsai I.J."/>
        </authorList>
    </citation>
    <scope>NUCLEOTIDE SEQUENCE</scope>
    <source>
        <strain evidence="2">171206Taipei</strain>
    </source>
</reference>
<dbReference type="AlphaFoldDB" id="A0A8H6W7L4"/>
<organism evidence="2 3">
    <name type="scientific">Mycena indigotica</name>
    <dbReference type="NCBI Taxonomy" id="2126181"/>
    <lineage>
        <taxon>Eukaryota</taxon>
        <taxon>Fungi</taxon>
        <taxon>Dikarya</taxon>
        <taxon>Basidiomycota</taxon>
        <taxon>Agaricomycotina</taxon>
        <taxon>Agaricomycetes</taxon>
        <taxon>Agaricomycetidae</taxon>
        <taxon>Agaricales</taxon>
        <taxon>Marasmiineae</taxon>
        <taxon>Mycenaceae</taxon>
        <taxon>Mycena</taxon>
    </lineage>
</organism>
<dbReference type="Proteomes" id="UP000636479">
    <property type="component" value="Unassembled WGS sequence"/>
</dbReference>
<evidence type="ECO:0000256" key="1">
    <source>
        <dbReference type="SAM" id="MobiDB-lite"/>
    </source>
</evidence>
<protein>
    <submittedName>
        <fullName evidence="2">Uncharacterized protein</fullName>
    </submittedName>
</protein>
<dbReference type="RefSeq" id="XP_037220214.1">
    <property type="nucleotide sequence ID" value="XM_037364570.1"/>
</dbReference>
<comment type="caution">
    <text evidence="2">The sequence shown here is derived from an EMBL/GenBank/DDBJ whole genome shotgun (WGS) entry which is preliminary data.</text>
</comment>
<feature type="region of interest" description="Disordered" evidence="1">
    <location>
        <begin position="1"/>
        <end position="61"/>
    </location>
</feature>